<comment type="caution">
    <text evidence="1">The sequence shown here is derived from an EMBL/GenBank/DDBJ whole genome shotgun (WGS) entry which is preliminary data.</text>
</comment>
<evidence type="ECO:0000313" key="1">
    <source>
        <dbReference type="EMBL" id="MDP9799738.1"/>
    </source>
</evidence>
<protein>
    <submittedName>
        <fullName evidence="1">Uncharacterized protein</fullName>
    </submittedName>
</protein>
<proteinExistence type="predicted"/>
<accession>A0ABT9N7R6</accession>
<name>A0ABT9N7R6_9ACTN</name>
<sequence length="32" mass="3722">MLPFGTRPGVFSFSFCDIRPVPRDTERVIRPQ</sequence>
<reference evidence="1 2" key="1">
    <citation type="submission" date="2023-07" db="EMBL/GenBank/DDBJ databases">
        <title>Sequencing the genomes of 1000 actinobacteria strains.</title>
        <authorList>
            <person name="Klenk H.-P."/>
        </authorList>
    </citation>
    <scope>NUCLEOTIDE SEQUENCE [LARGE SCALE GENOMIC DNA]</scope>
    <source>
        <strain evidence="1 2">DSM 44710</strain>
    </source>
</reference>
<dbReference type="Proteomes" id="UP001240984">
    <property type="component" value="Unassembled WGS sequence"/>
</dbReference>
<keyword evidence="2" id="KW-1185">Reference proteome</keyword>
<gene>
    <name evidence="1" type="ORF">J2S43_008250</name>
</gene>
<evidence type="ECO:0000313" key="2">
    <source>
        <dbReference type="Proteomes" id="UP001240984"/>
    </source>
</evidence>
<dbReference type="EMBL" id="JAUSRA010000001">
    <property type="protein sequence ID" value="MDP9799738.1"/>
    <property type="molecule type" value="Genomic_DNA"/>
</dbReference>
<organism evidence="1 2">
    <name type="scientific">Catenuloplanes nepalensis</name>
    <dbReference type="NCBI Taxonomy" id="587533"/>
    <lineage>
        <taxon>Bacteria</taxon>
        <taxon>Bacillati</taxon>
        <taxon>Actinomycetota</taxon>
        <taxon>Actinomycetes</taxon>
        <taxon>Micromonosporales</taxon>
        <taxon>Micromonosporaceae</taxon>
        <taxon>Catenuloplanes</taxon>
    </lineage>
</organism>